<name>A0A259TVS9_9BACT</name>
<evidence type="ECO:0000313" key="4">
    <source>
        <dbReference type="Proteomes" id="UP000216446"/>
    </source>
</evidence>
<dbReference type="InterPro" id="IPR012334">
    <property type="entry name" value="Pectin_lyas_fold"/>
</dbReference>
<dbReference type="SUPFAM" id="SSF51126">
    <property type="entry name" value="Pectin lyase-like"/>
    <property type="match status" value="1"/>
</dbReference>
<dbReference type="AlphaFoldDB" id="A0A259TVS9"/>
<dbReference type="OrthoDB" id="5488826at2"/>
<dbReference type="RefSeq" id="WP_094545488.1">
    <property type="nucleotide sequence ID" value="NZ_MQWB01000001.1"/>
</dbReference>
<feature type="region of interest" description="Disordered" evidence="1">
    <location>
        <begin position="523"/>
        <end position="544"/>
    </location>
</feature>
<sequence>MFARLLAPAILAGLLASGAAAQSAWESAIVYEGASGALTYATDSEGNRVPDFSNAGYQGGGVPLPEVAARLTLTALEGDDTQRIQAALDAVGAQTPDARGFRGAVVLAAGEYQISGTLRVAKSGVVLRGAGDGDDPATSTILQRSGTSQAPIVVLGASTSVSTEAIIRQDVSRGSSSIADAVVPIGATSFRVDTPGVFASGDEVVVFHPATAEWIASVDGGGTFGDPDWEVGDMPIALVRTVTGVDGQTLTLDAPTFTQLDASLSPSFVYHRDMRGVIENVGLENLRIDIETAGPTSETHAEDAVRFLLVENAWASGVTALHFWHAGFSVQNSRYVTIQDCEALEPHSQVTGERRYNFEAQRSQLVLFEGNRATEARHAYVGNGETLDSGIVFLDNVSEDASTSSEAHRKWGTGFLWDGHTELGSTGNTWAARRLHMGNRGSYGTSHGWSCANCVAWNADMNGAPLIVEKPPTAQNYSIGTQGPALDSGPFVGNTGSYIEGTDRPGLSPSSLYRRQLQDRLGTTATPEAPADRSGARMQPLAPNPVRGDGVVRFETGAPGPVKLSVFDVLGREVAVLVQGVLRAGAHEAPLDARGLAPGVYVVRLVASGASAAQRVTVSR</sequence>
<evidence type="ECO:0000256" key="1">
    <source>
        <dbReference type="SAM" id="MobiDB-lite"/>
    </source>
</evidence>
<keyword evidence="4" id="KW-1185">Reference proteome</keyword>
<feature type="region of interest" description="Disordered" evidence="1">
    <location>
        <begin position="480"/>
        <end position="510"/>
    </location>
</feature>
<reference evidence="3 4" key="1">
    <citation type="submission" date="2016-11" db="EMBL/GenBank/DDBJ databases">
        <title>Study of marine rhodopsin-containing bacteria.</title>
        <authorList>
            <person name="Yoshizawa S."/>
            <person name="Kumagai Y."/>
            <person name="Kogure K."/>
        </authorList>
    </citation>
    <scope>NUCLEOTIDE SEQUENCE [LARGE SCALE GENOMIC DNA]</scope>
    <source>
        <strain evidence="3 4">SG-29</strain>
    </source>
</reference>
<accession>A0A259TVS9</accession>
<dbReference type="InParanoid" id="A0A259TVS9"/>
<dbReference type="InterPro" id="IPR026444">
    <property type="entry name" value="Secre_tail"/>
</dbReference>
<protein>
    <recommendedName>
        <fullName evidence="5">Secretion system C-terminal sorting domain-containing protein</fullName>
    </recommendedName>
</protein>
<evidence type="ECO:0000313" key="3">
    <source>
        <dbReference type="EMBL" id="OZC01869.1"/>
    </source>
</evidence>
<feature type="chain" id="PRO_5012514519" description="Secretion system C-terminal sorting domain-containing protein" evidence="2">
    <location>
        <begin position="22"/>
        <end position="620"/>
    </location>
</feature>
<evidence type="ECO:0000256" key="2">
    <source>
        <dbReference type="SAM" id="SignalP"/>
    </source>
</evidence>
<dbReference type="Gene3D" id="2.160.20.10">
    <property type="entry name" value="Single-stranded right-handed beta-helix, Pectin lyase-like"/>
    <property type="match status" value="2"/>
</dbReference>
<proteinExistence type="predicted"/>
<feature type="signal peptide" evidence="2">
    <location>
        <begin position="1"/>
        <end position="21"/>
    </location>
</feature>
<dbReference type="EMBL" id="MQWB01000001">
    <property type="protein sequence ID" value="OZC01869.1"/>
    <property type="molecule type" value="Genomic_DNA"/>
</dbReference>
<evidence type="ECO:0008006" key="5">
    <source>
        <dbReference type="Google" id="ProtNLM"/>
    </source>
</evidence>
<dbReference type="InterPro" id="IPR011050">
    <property type="entry name" value="Pectin_lyase_fold/virulence"/>
</dbReference>
<dbReference type="NCBIfam" id="TIGR04183">
    <property type="entry name" value="Por_Secre_tail"/>
    <property type="match status" value="1"/>
</dbReference>
<comment type="caution">
    <text evidence="3">The sequence shown here is derived from an EMBL/GenBank/DDBJ whole genome shotgun (WGS) entry which is preliminary data.</text>
</comment>
<keyword evidence="2" id="KW-0732">Signal</keyword>
<gene>
    <name evidence="3" type="ORF">BSZ36_02010</name>
</gene>
<organism evidence="3 4">
    <name type="scientific">Rubricoccus marinus</name>
    <dbReference type="NCBI Taxonomy" id="716817"/>
    <lineage>
        <taxon>Bacteria</taxon>
        <taxon>Pseudomonadati</taxon>
        <taxon>Rhodothermota</taxon>
        <taxon>Rhodothermia</taxon>
        <taxon>Rhodothermales</taxon>
        <taxon>Rubricoccaceae</taxon>
        <taxon>Rubricoccus</taxon>
    </lineage>
</organism>
<dbReference type="Proteomes" id="UP000216446">
    <property type="component" value="Unassembled WGS sequence"/>
</dbReference>